<proteinExistence type="predicted"/>
<name>A0A382I3D8_9ZZZZ</name>
<organism evidence="2">
    <name type="scientific">marine metagenome</name>
    <dbReference type="NCBI Taxonomy" id="408172"/>
    <lineage>
        <taxon>unclassified sequences</taxon>
        <taxon>metagenomes</taxon>
        <taxon>ecological metagenomes</taxon>
    </lineage>
</organism>
<evidence type="ECO:0000256" key="1">
    <source>
        <dbReference type="SAM" id="MobiDB-lite"/>
    </source>
</evidence>
<feature type="compositionally biased region" description="Pro residues" evidence="1">
    <location>
        <begin position="1"/>
        <end position="21"/>
    </location>
</feature>
<feature type="compositionally biased region" description="Basic residues" evidence="1">
    <location>
        <begin position="22"/>
        <end position="43"/>
    </location>
</feature>
<accession>A0A382I3D8</accession>
<dbReference type="AlphaFoldDB" id="A0A382I3D8"/>
<sequence>KPQPTPPTKSPSSPKPRAPRPSPKRRGKRPPKGKKPAPPKKGKPGQPPVGQRKRKGRRIKIKLGLRAKSITKEIDTYTDQVGWTSSTEVLLEDLEDFESDVEQGPETMIHQCSMCGVRMMIPTPKRDRYKVICAYPECGHEDMIGIE</sequence>
<gene>
    <name evidence="2" type="ORF">METZ01_LOCUS246085</name>
</gene>
<reference evidence="2" key="1">
    <citation type="submission" date="2018-05" db="EMBL/GenBank/DDBJ databases">
        <authorList>
            <person name="Lanie J.A."/>
            <person name="Ng W.-L."/>
            <person name="Kazmierczak K.M."/>
            <person name="Andrzejewski T.M."/>
            <person name="Davidsen T.M."/>
            <person name="Wayne K.J."/>
            <person name="Tettelin H."/>
            <person name="Glass J.I."/>
            <person name="Rusch D."/>
            <person name="Podicherti R."/>
            <person name="Tsui H.-C.T."/>
            <person name="Winkler M.E."/>
        </authorList>
    </citation>
    <scope>NUCLEOTIDE SEQUENCE</scope>
</reference>
<evidence type="ECO:0000313" key="2">
    <source>
        <dbReference type="EMBL" id="SVB93231.1"/>
    </source>
</evidence>
<dbReference type="EMBL" id="UINC01064501">
    <property type="protein sequence ID" value="SVB93231.1"/>
    <property type="molecule type" value="Genomic_DNA"/>
</dbReference>
<feature type="region of interest" description="Disordered" evidence="1">
    <location>
        <begin position="1"/>
        <end position="59"/>
    </location>
</feature>
<feature type="non-terminal residue" evidence="2">
    <location>
        <position position="1"/>
    </location>
</feature>
<protein>
    <submittedName>
        <fullName evidence="2">Uncharacterized protein</fullName>
    </submittedName>
</protein>